<proteinExistence type="predicted"/>
<dbReference type="GeneTree" id="ENSGT01050000244818"/>
<dbReference type="Gene3D" id="3.30.70.1820">
    <property type="entry name" value="L1 transposable element, RRM domain"/>
    <property type="match status" value="1"/>
</dbReference>
<dbReference type="Gene3D" id="3.30.250.20">
    <property type="entry name" value="L1 transposable element, C-terminal domain"/>
    <property type="match status" value="1"/>
</dbReference>
<evidence type="ECO:0000313" key="3">
    <source>
        <dbReference type="Proteomes" id="UP000694569"/>
    </source>
</evidence>
<name>A0A8C5MWK7_9ANUR</name>
<dbReference type="Ensembl" id="ENSLLET00000018866.1">
    <property type="protein sequence ID" value="ENSLLEP00000018147.1"/>
    <property type="gene ID" value="ENSLLEG00000011566.1"/>
</dbReference>
<evidence type="ECO:0000313" key="2">
    <source>
        <dbReference type="Ensembl" id="ENSLLEP00000018147.1"/>
    </source>
</evidence>
<feature type="region of interest" description="Disordered" evidence="1">
    <location>
        <begin position="1"/>
        <end position="74"/>
    </location>
</feature>
<dbReference type="PANTHER" id="PTHR11505">
    <property type="entry name" value="L1 TRANSPOSABLE ELEMENT-RELATED"/>
    <property type="match status" value="1"/>
</dbReference>
<evidence type="ECO:0000256" key="1">
    <source>
        <dbReference type="SAM" id="MobiDB-lite"/>
    </source>
</evidence>
<keyword evidence="3" id="KW-1185">Reference proteome</keyword>
<dbReference type="OrthoDB" id="9909705at2759"/>
<dbReference type="Proteomes" id="UP000694569">
    <property type="component" value="Unplaced"/>
</dbReference>
<accession>A0A8C5MWK7</accession>
<dbReference type="InterPro" id="IPR004244">
    <property type="entry name" value="Transposase_22"/>
</dbReference>
<dbReference type="InterPro" id="IPR042566">
    <property type="entry name" value="L1_C"/>
</dbReference>
<reference evidence="2" key="1">
    <citation type="submission" date="2025-08" db="UniProtKB">
        <authorList>
            <consortium name="Ensembl"/>
        </authorList>
    </citation>
    <scope>IDENTIFICATION</scope>
</reference>
<dbReference type="AlphaFoldDB" id="A0A8C5MWK7"/>
<sequence length="368" mass="41422">MAHKKKGLGGGKLQGTPRPTRSEDISSFFTEHAAEQSDRRHSKMAPASDGTPASSPSRSSGPPEAEEASIRDILRSLPTRDDLETLMQRMETAWESRWEHMSQDILHLGSRVQGLEDSTDQTENRVLALEQQVSAHSKYFTQLRRDLDDVDNRGRRNNLRIRGLPEPQGPSEDIPTLLSSLFNPLLQRPLDAPLLFDRAHRALRAKGAPSSAPRDIICRLHYYVDKERILMASRKSTLQDRLGNPLQVFPDLSWSTLQARKALRPLTQILQDRQIRYRWGYPFSLTTVIDGEPFFVSSPEEIPPLTSALGVAPLTVPDWFAVPNTTQHSGQVRPQRSRWQTPVKRKKPPQRSSDSPLTPLPNTPSSCG</sequence>
<feature type="compositionally biased region" description="Polar residues" evidence="1">
    <location>
        <begin position="324"/>
        <end position="340"/>
    </location>
</feature>
<organism evidence="2 3">
    <name type="scientific">Leptobrachium leishanense</name>
    <name type="common">Leishan spiny toad</name>
    <dbReference type="NCBI Taxonomy" id="445787"/>
    <lineage>
        <taxon>Eukaryota</taxon>
        <taxon>Metazoa</taxon>
        <taxon>Chordata</taxon>
        <taxon>Craniata</taxon>
        <taxon>Vertebrata</taxon>
        <taxon>Euteleostomi</taxon>
        <taxon>Amphibia</taxon>
        <taxon>Batrachia</taxon>
        <taxon>Anura</taxon>
        <taxon>Pelobatoidea</taxon>
        <taxon>Megophryidae</taxon>
        <taxon>Leptobrachium</taxon>
    </lineage>
</organism>
<protein>
    <submittedName>
        <fullName evidence="2">Uncharacterized protein</fullName>
    </submittedName>
</protein>
<feature type="region of interest" description="Disordered" evidence="1">
    <location>
        <begin position="324"/>
        <end position="368"/>
    </location>
</feature>
<feature type="compositionally biased region" description="Low complexity" evidence="1">
    <location>
        <begin position="52"/>
        <end position="63"/>
    </location>
</feature>
<reference evidence="2" key="2">
    <citation type="submission" date="2025-09" db="UniProtKB">
        <authorList>
            <consortium name="Ensembl"/>
        </authorList>
    </citation>
    <scope>IDENTIFICATION</scope>
</reference>